<gene>
    <name evidence="1" type="ORF">PISMIDRAFT_25294</name>
</gene>
<dbReference type="AlphaFoldDB" id="A0A0C9Z5F7"/>
<organism evidence="1 2">
    <name type="scientific">Pisolithus microcarpus 441</name>
    <dbReference type="NCBI Taxonomy" id="765257"/>
    <lineage>
        <taxon>Eukaryota</taxon>
        <taxon>Fungi</taxon>
        <taxon>Dikarya</taxon>
        <taxon>Basidiomycota</taxon>
        <taxon>Agaricomycotina</taxon>
        <taxon>Agaricomycetes</taxon>
        <taxon>Agaricomycetidae</taxon>
        <taxon>Boletales</taxon>
        <taxon>Sclerodermatineae</taxon>
        <taxon>Pisolithaceae</taxon>
        <taxon>Pisolithus</taxon>
    </lineage>
</organism>
<keyword evidence="2" id="KW-1185">Reference proteome</keyword>
<proteinExistence type="predicted"/>
<dbReference type="STRING" id="765257.A0A0C9Z5F7"/>
<sequence>MFIAYVLDKMWHEDISCMTWLPGSTDMGEYQGIDGSAAFHEQLGMMGAPGTSIMEVRWISHEQLTGGVAMEEKRIWDQDRNYGHTSHMSFSLATHLSCLDVQEWDNIPAHVIWQNNVVLFDRPDTDGDRQEVDMRDLDMVDKEGFEINVYNKAGYQVPQRVWNEAKFHVVQLGMVTSMFLGSGVQTASGQRGLEWEDKRICKRVLCLLLKTWSHLSTMEAIKDSVQAFEPEINMFWKKYGLEAVNQWMINACTIEVVLILEQMLNYGHTGNAAVLMKWLMDQVWFSLGLINNGSWSIADGGHNGATGIMTSGSRDALTDDVVKAVTATDIWGSTLQDMDQGPQLWEVACYTGDVTFQVYFEDMKKLVHSRLSSKLTPQLGSPDFAVITEPANGKFKLMTSVLGKKPMTFIADVMIKQCSQAGNQNQPPFIKGGNFLQVAWVAIKEMGKAVTCSG</sequence>
<dbReference type="Proteomes" id="UP000054018">
    <property type="component" value="Unassembled WGS sequence"/>
</dbReference>
<reference evidence="2" key="2">
    <citation type="submission" date="2015-01" db="EMBL/GenBank/DDBJ databases">
        <title>Evolutionary Origins and Diversification of the Mycorrhizal Mutualists.</title>
        <authorList>
            <consortium name="DOE Joint Genome Institute"/>
            <consortium name="Mycorrhizal Genomics Consortium"/>
            <person name="Kohler A."/>
            <person name="Kuo A."/>
            <person name="Nagy L.G."/>
            <person name="Floudas D."/>
            <person name="Copeland A."/>
            <person name="Barry K.W."/>
            <person name="Cichocki N."/>
            <person name="Veneault-Fourrey C."/>
            <person name="LaButti K."/>
            <person name="Lindquist E.A."/>
            <person name="Lipzen A."/>
            <person name="Lundell T."/>
            <person name="Morin E."/>
            <person name="Murat C."/>
            <person name="Riley R."/>
            <person name="Ohm R."/>
            <person name="Sun H."/>
            <person name="Tunlid A."/>
            <person name="Henrissat B."/>
            <person name="Grigoriev I.V."/>
            <person name="Hibbett D.S."/>
            <person name="Martin F."/>
        </authorList>
    </citation>
    <scope>NUCLEOTIDE SEQUENCE [LARGE SCALE GENOMIC DNA]</scope>
    <source>
        <strain evidence="2">441</strain>
    </source>
</reference>
<accession>A0A0C9Z5F7</accession>
<reference evidence="1 2" key="1">
    <citation type="submission" date="2014-04" db="EMBL/GenBank/DDBJ databases">
        <authorList>
            <consortium name="DOE Joint Genome Institute"/>
            <person name="Kuo A."/>
            <person name="Kohler A."/>
            <person name="Costa M.D."/>
            <person name="Nagy L.G."/>
            <person name="Floudas D."/>
            <person name="Copeland A."/>
            <person name="Barry K.W."/>
            <person name="Cichocki N."/>
            <person name="Veneault-Fourrey C."/>
            <person name="LaButti K."/>
            <person name="Lindquist E.A."/>
            <person name="Lipzen A."/>
            <person name="Lundell T."/>
            <person name="Morin E."/>
            <person name="Murat C."/>
            <person name="Sun H."/>
            <person name="Tunlid A."/>
            <person name="Henrissat B."/>
            <person name="Grigoriev I.V."/>
            <person name="Hibbett D.S."/>
            <person name="Martin F."/>
            <person name="Nordberg H.P."/>
            <person name="Cantor M.N."/>
            <person name="Hua S.X."/>
        </authorList>
    </citation>
    <scope>NUCLEOTIDE SEQUENCE [LARGE SCALE GENOMIC DNA]</scope>
    <source>
        <strain evidence="1 2">441</strain>
    </source>
</reference>
<dbReference type="OrthoDB" id="2691215at2759"/>
<protein>
    <submittedName>
        <fullName evidence="1">Uncharacterized protein</fullName>
    </submittedName>
</protein>
<dbReference type="EMBL" id="KN833900">
    <property type="protein sequence ID" value="KIK15228.1"/>
    <property type="molecule type" value="Genomic_DNA"/>
</dbReference>
<evidence type="ECO:0000313" key="1">
    <source>
        <dbReference type="EMBL" id="KIK15228.1"/>
    </source>
</evidence>
<dbReference type="HOGENOM" id="CLU_602851_0_0_1"/>
<name>A0A0C9Z5F7_9AGAM</name>
<evidence type="ECO:0000313" key="2">
    <source>
        <dbReference type="Proteomes" id="UP000054018"/>
    </source>
</evidence>